<evidence type="ECO:0000313" key="2">
    <source>
        <dbReference type="Proteomes" id="UP001239111"/>
    </source>
</evidence>
<reference evidence="1" key="1">
    <citation type="submission" date="2023-04" db="EMBL/GenBank/DDBJ databases">
        <title>A chromosome-level genome assembly of the parasitoid wasp Eretmocerus hayati.</title>
        <authorList>
            <person name="Zhong Y."/>
            <person name="Liu S."/>
            <person name="Liu Y."/>
        </authorList>
    </citation>
    <scope>NUCLEOTIDE SEQUENCE</scope>
    <source>
        <strain evidence="1">ZJU_SS_LIU_2023</strain>
    </source>
</reference>
<protein>
    <submittedName>
        <fullName evidence="1">Uncharacterized protein</fullName>
    </submittedName>
</protein>
<gene>
    <name evidence="1" type="ORF">QAD02_011973</name>
</gene>
<name>A0ACC2NYJ4_9HYME</name>
<evidence type="ECO:0000313" key="1">
    <source>
        <dbReference type="EMBL" id="KAJ8676187.1"/>
    </source>
</evidence>
<keyword evidence="2" id="KW-1185">Reference proteome</keyword>
<accession>A0ACC2NYJ4</accession>
<proteinExistence type="predicted"/>
<sequence>MLRFPQIAVESGQRNTGKKFVTQSSITEGPRIPFPRPVSGIRQTLNDRATTTARSVNFQKFEAFPGNRDFTSVQRPRGNIAKNVGSEFSTNRNNGKLIVPDKCNAEFHITRIFGGVETSIGEFPWMALLEYDKGKGFELRCTGSLISNWHVLTAAHCVHEWDLSKLGLTLRSVRLGEWDTRTNPDCVEETVYPTLQSQKCATKYISVPVQKVYIHPSFNPRSFSNYNDIALLQLRKPVQFNDYVRPICLPKNREIGPWATATGWGRTENALRSEKLLKVDLPFVDKKICEPFYRKKYVELSDRQICFGERGKDSCAGDSGGPLIQTDESHPRESFVHIIGIVSLGPVECGSPEGSGVYTKVYEYLPWIYEQMGFMNESQFKSSARFRLNPLPEFDAGSGLIFPSN</sequence>
<organism evidence="1 2">
    <name type="scientific">Eretmocerus hayati</name>
    <dbReference type="NCBI Taxonomy" id="131215"/>
    <lineage>
        <taxon>Eukaryota</taxon>
        <taxon>Metazoa</taxon>
        <taxon>Ecdysozoa</taxon>
        <taxon>Arthropoda</taxon>
        <taxon>Hexapoda</taxon>
        <taxon>Insecta</taxon>
        <taxon>Pterygota</taxon>
        <taxon>Neoptera</taxon>
        <taxon>Endopterygota</taxon>
        <taxon>Hymenoptera</taxon>
        <taxon>Apocrita</taxon>
        <taxon>Proctotrupomorpha</taxon>
        <taxon>Chalcidoidea</taxon>
        <taxon>Aphelinidae</taxon>
        <taxon>Aphelininae</taxon>
        <taxon>Eretmocerus</taxon>
    </lineage>
</organism>
<dbReference type="EMBL" id="CM056742">
    <property type="protein sequence ID" value="KAJ8676187.1"/>
    <property type="molecule type" value="Genomic_DNA"/>
</dbReference>
<dbReference type="Proteomes" id="UP001239111">
    <property type="component" value="Chromosome 2"/>
</dbReference>
<comment type="caution">
    <text evidence="1">The sequence shown here is derived from an EMBL/GenBank/DDBJ whole genome shotgun (WGS) entry which is preliminary data.</text>
</comment>